<feature type="region of interest" description="Disordered" evidence="1">
    <location>
        <begin position="1"/>
        <end position="22"/>
    </location>
</feature>
<name>A0A7U3VM22_9ACTN</name>
<evidence type="ECO:0000256" key="2">
    <source>
        <dbReference type="SAM" id="Phobius"/>
    </source>
</evidence>
<feature type="compositionally biased region" description="Polar residues" evidence="1">
    <location>
        <begin position="172"/>
        <end position="187"/>
    </location>
</feature>
<dbReference type="Proteomes" id="UP000595703">
    <property type="component" value="Chromosome"/>
</dbReference>
<feature type="region of interest" description="Disordered" evidence="1">
    <location>
        <begin position="106"/>
        <end position="187"/>
    </location>
</feature>
<gene>
    <name evidence="4" type="ORF">RVR_1298</name>
</gene>
<protein>
    <submittedName>
        <fullName evidence="4">Putative membrane protein</fullName>
    </submittedName>
</protein>
<reference evidence="4 5" key="3">
    <citation type="journal article" date="2011" name="Nat. Chem. Biol.">
        <title>Reveromycin A biosynthesis uses RevG and RevJ for stereospecific spiroacetal formation.</title>
        <authorList>
            <person name="Takahashi S."/>
            <person name="Toyoda A."/>
            <person name="Sekiyama Y."/>
            <person name="Takagi H."/>
            <person name="Nogawa T."/>
            <person name="Uramoto M."/>
            <person name="Suzuki R."/>
            <person name="Koshino H."/>
            <person name="Kumano T."/>
            <person name="Panthee S."/>
            <person name="Dairi T."/>
            <person name="Ishikawa J."/>
            <person name="Ikeda H."/>
            <person name="Sakaki Y."/>
            <person name="Osada H."/>
        </authorList>
    </citation>
    <scope>NUCLEOTIDE SEQUENCE [LARGE SCALE GENOMIC DNA]</scope>
    <source>
        <strain evidence="4 5">SN-593</strain>
    </source>
</reference>
<keyword evidence="2" id="KW-0472">Membrane</keyword>
<dbReference type="KEGG" id="arev:RVR_1298"/>
<reference evidence="4 5" key="2">
    <citation type="journal article" date="2011" name="J. Antibiot.">
        <title>Furaquinocins I and J: novel polyketide isoprenoid hybrid compounds from Streptomyces reveromyceticus SN-593.</title>
        <authorList>
            <person name="Panthee S."/>
            <person name="Takahashi S."/>
            <person name="Takagi H."/>
            <person name="Nogawa T."/>
            <person name="Oowada E."/>
            <person name="Uramoto M."/>
            <person name="Osada H."/>
        </authorList>
    </citation>
    <scope>NUCLEOTIDE SEQUENCE [LARGE SCALE GENOMIC DNA]</scope>
    <source>
        <strain evidence="4 5">SN-593</strain>
    </source>
</reference>
<feature type="transmembrane region" description="Helical" evidence="2">
    <location>
        <begin position="80"/>
        <end position="102"/>
    </location>
</feature>
<dbReference type="AlphaFoldDB" id="A0A7U3VM22"/>
<reference evidence="4 5" key="1">
    <citation type="journal article" date="2010" name="J. Bacteriol.">
        <title>Biochemical characterization of a novel indole prenyltransferase from Streptomyces sp. SN-593.</title>
        <authorList>
            <person name="Takahashi S."/>
            <person name="Takagi H."/>
            <person name="Toyoda A."/>
            <person name="Uramoto M."/>
            <person name="Nogawa T."/>
            <person name="Ueki M."/>
            <person name="Sakaki Y."/>
            <person name="Osada H."/>
        </authorList>
    </citation>
    <scope>NUCLEOTIDE SEQUENCE [LARGE SCALE GENOMIC DNA]</scope>
    <source>
        <strain evidence="4 5">SN-593</strain>
    </source>
</reference>
<dbReference type="RefSeq" id="WP_202232612.1">
    <property type="nucleotide sequence ID" value="NZ_AP018365.1"/>
</dbReference>
<reference evidence="4 5" key="4">
    <citation type="journal article" date="2020" name="Sci. Rep.">
        <title>beta-carboline chemical signals induce reveromycin production through a LuxR family regulator in Streptomyces sp. SN-593.</title>
        <authorList>
            <person name="Panthee S."/>
            <person name="Kito N."/>
            <person name="Hayashi T."/>
            <person name="Shimizu T."/>
            <person name="Ishikawa J."/>
            <person name="Hamamoto H."/>
            <person name="Osada H."/>
            <person name="Takahashi S."/>
        </authorList>
    </citation>
    <scope>NUCLEOTIDE SEQUENCE [LARGE SCALE GENOMIC DNA]</scope>
    <source>
        <strain evidence="4 5">SN-593</strain>
    </source>
</reference>
<feature type="region of interest" description="Disordered" evidence="1">
    <location>
        <begin position="40"/>
        <end position="74"/>
    </location>
</feature>
<organism evidence="4 5">
    <name type="scientific">Actinacidiphila reveromycinica</name>
    <dbReference type="NCBI Taxonomy" id="659352"/>
    <lineage>
        <taxon>Bacteria</taxon>
        <taxon>Bacillati</taxon>
        <taxon>Actinomycetota</taxon>
        <taxon>Actinomycetes</taxon>
        <taxon>Kitasatosporales</taxon>
        <taxon>Streptomycetaceae</taxon>
        <taxon>Actinacidiphila</taxon>
    </lineage>
</organism>
<feature type="compositionally biased region" description="Low complexity" evidence="1">
    <location>
        <begin position="127"/>
        <end position="148"/>
    </location>
</feature>
<dbReference type="Pfam" id="PF10708">
    <property type="entry name" value="DUF2510"/>
    <property type="match status" value="1"/>
</dbReference>
<dbReference type="EMBL" id="AP018365">
    <property type="protein sequence ID" value="BBA96133.1"/>
    <property type="molecule type" value="Genomic_DNA"/>
</dbReference>
<dbReference type="InterPro" id="IPR018929">
    <property type="entry name" value="DUF2510"/>
</dbReference>
<accession>A0A7U3VM22</accession>
<keyword evidence="2" id="KW-0812">Transmembrane</keyword>
<sequence>MTTTTPPGWYQEPGHTGNGPAMERWWDGTAWTEYTRTAPVPAGAPVNGQQPYGGPPAYAPYPSGDVIGSPGGGSRRTRTVAIAIGVALVVIGGIVAAVVAVGNNNGDDSASKNGPGPTATLPQRSGQPQAPQSQNPDDPSDPDAPGAPSTGGPAVDLLDGISLPVPDGWTGGTAQDGSASISTGSYDCPNDTSGDQACSLGGAYSEPAKELKVTATTAEAAAKQDISGNASTAYSSDTYGATTSHQELQSKAVTVAGQKGYLVRWKVATKSGTDGYVESLAFPAPGKSSQIVIVRFGFDISAKAPGQDVIDQITDGIKADSTGSSSGSTGGTGV</sequence>
<evidence type="ECO:0000313" key="4">
    <source>
        <dbReference type="EMBL" id="BBA96133.1"/>
    </source>
</evidence>
<keyword evidence="5" id="KW-1185">Reference proteome</keyword>
<evidence type="ECO:0000256" key="1">
    <source>
        <dbReference type="SAM" id="MobiDB-lite"/>
    </source>
</evidence>
<keyword evidence="2" id="KW-1133">Transmembrane helix</keyword>
<proteinExistence type="predicted"/>
<evidence type="ECO:0000259" key="3">
    <source>
        <dbReference type="Pfam" id="PF10708"/>
    </source>
</evidence>
<evidence type="ECO:0000313" key="5">
    <source>
        <dbReference type="Proteomes" id="UP000595703"/>
    </source>
</evidence>
<feature type="domain" description="DUF2510" evidence="3">
    <location>
        <begin position="7"/>
        <end position="42"/>
    </location>
</feature>